<organism evidence="1 2">
    <name type="scientific">Trichothecium roseum</name>
    <dbReference type="NCBI Taxonomy" id="47278"/>
    <lineage>
        <taxon>Eukaryota</taxon>
        <taxon>Fungi</taxon>
        <taxon>Dikarya</taxon>
        <taxon>Ascomycota</taxon>
        <taxon>Pezizomycotina</taxon>
        <taxon>Sordariomycetes</taxon>
        <taxon>Hypocreomycetidae</taxon>
        <taxon>Hypocreales</taxon>
        <taxon>Hypocreales incertae sedis</taxon>
        <taxon>Trichothecium</taxon>
    </lineage>
</organism>
<proteinExistence type="predicted"/>
<dbReference type="Proteomes" id="UP001163324">
    <property type="component" value="Chromosome 7"/>
</dbReference>
<reference evidence="1" key="1">
    <citation type="submission" date="2022-10" db="EMBL/GenBank/DDBJ databases">
        <title>Complete Genome of Trichothecium roseum strain YXFP-22015, a Plant Pathogen Isolated from Citrus.</title>
        <authorList>
            <person name="Wang Y."/>
            <person name="Zhu L."/>
        </authorList>
    </citation>
    <scope>NUCLEOTIDE SEQUENCE</scope>
    <source>
        <strain evidence="1">YXFP-22015</strain>
    </source>
</reference>
<dbReference type="EMBL" id="CM047946">
    <property type="protein sequence ID" value="KAI9897776.1"/>
    <property type="molecule type" value="Genomic_DNA"/>
</dbReference>
<name>A0ACC0UUJ6_9HYPO</name>
<evidence type="ECO:0000313" key="1">
    <source>
        <dbReference type="EMBL" id="KAI9897776.1"/>
    </source>
</evidence>
<comment type="caution">
    <text evidence="1">The sequence shown here is derived from an EMBL/GenBank/DDBJ whole genome shotgun (WGS) entry which is preliminary data.</text>
</comment>
<evidence type="ECO:0000313" key="2">
    <source>
        <dbReference type="Proteomes" id="UP001163324"/>
    </source>
</evidence>
<accession>A0ACC0UUJ6</accession>
<gene>
    <name evidence="1" type="ORF">N3K66_007632</name>
</gene>
<keyword evidence="2" id="KW-1185">Reference proteome</keyword>
<protein>
    <submittedName>
        <fullName evidence="1">Uncharacterized protein</fullName>
    </submittedName>
</protein>
<sequence length="160" mass="18158">MPFPWLLLLCFVLRRVRWLLSESSKVDTKAGVQGLWVSQPCKHLIELHYMLYCWENMATHSLPSTPYGVPIKISCKQIGLVNRHTDSGAARPRSRHLTDDWQLKRGNIIGRLDPRRTDPDDRKGMRILLPITLAGEKLLLAQSWSSADDPTGTLDGSNNE</sequence>